<dbReference type="GO" id="GO:0009313">
    <property type="term" value="P:oligosaccharide catabolic process"/>
    <property type="evidence" value="ECO:0007669"/>
    <property type="project" value="TreeGrafter"/>
</dbReference>
<dbReference type="PANTHER" id="PTHR46017">
    <property type="entry name" value="ALPHA-MANNOSIDASE 2C1"/>
    <property type="match status" value="1"/>
</dbReference>
<organism evidence="3 4">
    <name type="scientific">Candidatus Agrococcus pullicola</name>
    <dbReference type="NCBI Taxonomy" id="2838429"/>
    <lineage>
        <taxon>Bacteria</taxon>
        <taxon>Bacillati</taxon>
        <taxon>Actinomycetota</taxon>
        <taxon>Actinomycetes</taxon>
        <taxon>Micrococcales</taxon>
        <taxon>Microbacteriaceae</taxon>
        <taxon>Agrococcus</taxon>
    </lineage>
</organism>
<comment type="similarity">
    <text evidence="1">Belongs to the glycosyl hydrolase 38 family.</text>
</comment>
<comment type="caution">
    <text evidence="3">The sequence shown here is derived from an EMBL/GenBank/DDBJ whole genome shotgun (WGS) entry which is preliminary data.</text>
</comment>
<evidence type="ECO:0000259" key="2">
    <source>
        <dbReference type="Pfam" id="PF01074"/>
    </source>
</evidence>
<dbReference type="Gene3D" id="3.20.110.10">
    <property type="entry name" value="Glycoside hydrolase 38, N terminal domain"/>
    <property type="match status" value="1"/>
</dbReference>
<evidence type="ECO:0000313" key="3">
    <source>
        <dbReference type="EMBL" id="HIY66678.1"/>
    </source>
</evidence>
<feature type="domain" description="Glycoside hydrolase family 38 N-terminal" evidence="2">
    <location>
        <begin position="5"/>
        <end position="264"/>
    </location>
</feature>
<evidence type="ECO:0000256" key="1">
    <source>
        <dbReference type="ARBA" id="ARBA00009792"/>
    </source>
</evidence>
<dbReference type="AlphaFoldDB" id="A0A9D2CAD6"/>
<accession>A0A9D2CAD6</accession>
<name>A0A9D2CAD6_9MICO</name>
<dbReference type="GO" id="GO:0004559">
    <property type="term" value="F:alpha-mannosidase activity"/>
    <property type="evidence" value="ECO:0007669"/>
    <property type="project" value="InterPro"/>
</dbReference>
<dbReference type="GO" id="GO:0030246">
    <property type="term" value="F:carbohydrate binding"/>
    <property type="evidence" value="ECO:0007669"/>
    <property type="project" value="InterPro"/>
</dbReference>
<gene>
    <name evidence="3" type="ORF">H9830_10430</name>
</gene>
<dbReference type="Gene3D" id="1.20.1270.50">
    <property type="entry name" value="Glycoside hydrolase family 38, central domain"/>
    <property type="match status" value="1"/>
</dbReference>
<dbReference type="InterPro" id="IPR000602">
    <property type="entry name" value="Glyco_hydro_38_N"/>
</dbReference>
<reference evidence="3" key="2">
    <citation type="submission" date="2021-04" db="EMBL/GenBank/DDBJ databases">
        <authorList>
            <person name="Gilroy R."/>
        </authorList>
    </citation>
    <scope>NUCLEOTIDE SEQUENCE</scope>
    <source>
        <strain evidence="3">ChiGjej1B1-98</strain>
    </source>
</reference>
<reference evidence="3" key="1">
    <citation type="journal article" date="2021" name="PeerJ">
        <title>Extensive microbial diversity within the chicken gut microbiome revealed by metagenomics and culture.</title>
        <authorList>
            <person name="Gilroy R."/>
            <person name="Ravi A."/>
            <person name="Getino M."/>
            <person name="Pursley I."/>
            <person name="Horton D.L."/>
            <person name="Alikhan N.F."/>
            <person name="Baker D."/>
            <person name="Gharbi K."/>
            <person name="Hall N."/>
            <person name="Watson M."/>
            <person name="Adriaenssens E.M."/>
            <person name="Foster-Nyarko E."/>
            <person name="Jarju S."/>
            <person name="Secka A."/>
            <person name="Antonio M."/>
            <person name="Oren A."/>
            <person name="Chaudhuri R.R."/>
            <person name="La Ragione R."/>
            <person name="Hildebrand F."/>
            <person name="Pallen M.J."/>
        </authorList>
    </citation>
    <scope>NUCLEOTIDE SEQUENCE</scope>
    <source>
        <strain evidence="3">ChiGjej1B1-98</strain>
    </source>
</reference>
<dbReference type="EMBL" id="DXDC01000317">
    <property type="protein sequence ID" value="HIY66678.1"/>
    <property type="molecule type" value="Genomic_DNA"/>
</dbReference>
<dbReference type="InterPro" id="IPR037094">
    <property type="entry name" value="Glyco_hydro_38_cen_sf"/>
</dbReference>
<proteinExistence type="inferred from homology"/>
<dbReference type="InterPro" id="IPR027291">
    <property type="entry name" value="Glyco_hydro_38_N_sf"/>
</dbReference>
<dbReference type="InterPro" id="IPR011013">
    <property type="entry name" value="Gal_mutarotase_sf_dom"/>
</dbReference>
<sequence length="888" mass="99988">MSIAHAIHHTHWDNIWYFTFEDAEIVFDFNFRQLLRYFDQGRVQKFHLDGQTAALDVFLRDHPELEPRVRELVTDGRLTVGPFESQLDCFISSGESVINNLRLGHKLAKRLGKVSDVAYLPDPFGHSIDFPKIFNQFGIRDFVVTRGVGGPYGLRNEFRWRSDDGSELLVHTLLAGYGYGTYAFREGTLFSDQAEDYNKLSVDGLIERLLENSALPGEFVFPLGFDQNPAIPDLPERVADYNAADNGIEFRLTTWRAFMDRVRERYDELQVFDEELYSTQYHRMHRSIFSARPDIKATQDLAERELALRTQPIMVLADLVGIPFEPALLDRLWTSLTRTQTHSSATMDDPSNAQIAQRAGDVAHAAQSLTLYLMRKLATNIPDLPHGSVLVANTLPWKRELMVEADIFTRAECFTLVQDSESIPYDVVERRLESSAVMRANPEDRDPDGEYWRTTVRFRLPAEPLSLQSVFVDESEGAARMLERGDSLAIENEHLHLAFDGNAFTLQSISDGRTIADFLTLEDSGDEGDNYDYSYPDNDRRLEFDWSGAEIVAEHADAFQRLRIRGDFEVPRDLSEREGQATSGSVDIDLTLELRVGDPLLRIHGGLTNYADNHRVRLIFATDEAHADSVAGTQFSTVRRRVDPAERKTWREEGWFEEPSPQYPLLNHVSLTGSSTLTCYTRSAKEYEVVGGGYKDLAVVIFRAVGHMGLPDLNRRPGRPSGLDFKVLESPDSQLHGRTISVDLAVGLTAELDPNANFARYAEFAADPVVHTHQRFDKAAHPILYFPVNTEEVAVPVAFSAGGFDAPVPYSTLTMGGAGGAPLLRVFNASASPLRQQWSWADEIEAIDAVALGGETLDEHLEQLELQPGQLRTLSLQRRSTPWRTSSE</sequence>
<dbReference type="Proteomes" id="UP000824005">
    <property type="component" value="Unassembled WGS sequence"/>
</dbReference>
<dbReference type="Gene3D" id="2.70.98.30">
    <property type="entry name" value="Golgi alpha-mannosidase II, domain 4"/>
    <property type="match status" value="1"/>
</dbReference>
<dbReference type="Pfam" id="PF01074">
    <property type="entry name" value="Glyco_hydro_38N"/>
    <property type="match status" value="1"/>
</dbReference>
<protein>
    <recommendedName>
        <fullName evidence="2">Glycoside hydrolase family 38 N-terminal domain-containing protein</fullName>
    </recommendedName>
</protein>
<dbReference type="SUPFAM" id="SSF88713">
    <property type="entry name" value="Glycoside hydrolase/deacetylase"/>
    <property type="match status" value="1"/>
</dbReference>
<dbReference type="GO" id="GO:0006013">
    <property type="term" value="P:mannose metabolic process"/>
    <property type="evidence" value="ECO:0007669"/>
    <property type="project" value="InterPro"/>
</dbReference>
<dbReference type="PANTHER" id="PTHR46017:SF2">
    <property type="entry name" value="MANNOSYLGLYCERATE HYDROLASE"/>
    <property type="match status" value="1"/>
</dbReference>
<dbReference type="InterPro" id="IPR011330">
    <property type="entry name" value="Glyco_hydro/deAcase_b/a-brl"/>
</dbReference>
<evidence type="ECO:0000313" key="4">
    <source>
        <dbReference type="Proteomes" id="UP000824005"/>
    </source>
</evidence>
<dbReference type="SUPFAM" id="SSF74650">
    <property type="entry name" value="Galactose mutarotase-like"/>
    <property type="match status" value="1"/>
</dbReference>